<comment type="similarity">
    <text evidence="1">Belongs to the ComF/GntX family.</text>
</comment>
<dbReference type="PANTHER" id="PTHR47505:SF1">
    <property type="entry name" value="DNA UTILIZATION PROTEIN YHGH"/>
    <property type="match status" value="1"/>
</dbReference>
<evidence type="ECO:0000313" key="4">
    <source>
        <dbReference type="EMBL" id="SMC56137.1"/>
    </source>
</evidence>
<dbReference type="InterPro" id="IPR000836">
    <property type="entry name" value="PRTase_dom"/>
</dbReference>
<feature type="domain" description="Double zinc ribbon" evidence="3">
    <location>
        <begin position="9"/>
        <end position="69"/>
    </location>
</feature>
<dbReference type="PANTHER" id="PTHR47505">
    <property type="entry name" value="DNA UTILIZATION PROTEIN YHGH"/>
    <property type="match status" value="1"/>
</dbReference>
<evidence type="ECO:0000259" key="2">
    <source>
        <dbReference type="Pfam" id="PF00156"/>
    </source>
</evidence>
<sequence length="243" mass="26473">MAWAGLQTALQLIYPPRCLTCGGMVESDFGLCGPCWRDTPFIGGLICDLCGTPLPGVDDGVAVHCDDCMTTERPWQQGRAALLYRDAGRRLVLSLKHGDRHDVVRPAAKWMAQAVRPLLREDTLIAPVPLHWSRMARRRFNQSALLATALARETGRKTCPDLLLRTTRTRSLEGLTRDARFAMLTGSIRAHPQHGASIEGRSVLLVDDVMTSGATLAAAAEACHASRAREVCVIALARVANQP</sequence>
<organism evidence="4 5">
    <name type="scientific">Primorskyibacter flagellatus</name>
    <dbReference type="NCBI Taxonomy" id="1387277"/>
    <lineage>
        <taxon>Bacteria</taxon>
        <taxon>Pseudomonadati</taxon>
        <taxon>Pseudomonadota</taxon>
        <taxon>Alphaproteobacteria</taxon>
        <taxon>Rhodobacterales</taxon>
        <taxon>Roseobacteraceae</taxon>
        <taxon>Primorskyibacter</taxon>
    </lineage>
</organism>
<evidence type="ECO:0000313" key="5">
    <source>
        <dbReference type="Proteomes" id="UP000192330"/>
    </source>
</evidence>
<protein>
    <submittedName>
        <fullName evidence="4">ComF family protein</fullName>
    </submittedName>
</protein>
<evidence type="ECO:0000259" key="3">
    <source>
        <dbReference type="Pfam" id="PF18912"/>
    </source>
</evidence>
<dbReference type="Gene3D" id="3.40.50.2020">
    <property type="match status" value="1"/>
</dbReference>
<dbReference type="EMBL" id="FWYD01000002">
    <property type="protein sequence ID" value="SMC56137.1"/>
    <property type="molecule type" value="Genomic_DNA"/>
</dbReference>
<name>A0A1W2A642_9RHOB</name>
<dbReference type="AlphaFoldDB" id="A0A1W2A642"/>
<accession>A0A1W2A642</accession>
<dbReference type="InterPro" id="IPR051910">
    <property type="entry name" value="ComF/GntX_DNA_util-trans"/>
</dbReference>
<feature type="domain" description="Phosphoribosyltransferase" evidence="2">
    <location>
        <begin position="193"/>
        <end position="238"/>
    </location>
</feature>
<dbReference type="SUPFAM" id="SSF53271">
    <property type="entry name" value="PRTase-like"/>
    <property type="match status" value="1"/>
</dbReference>
<dbReference type="InterPro" id="IPR044005">
    <property type="entry name" value="DZR_2"/>
</dbReference>
<proteinExistence type="inferred from homology"/>
<reference evidence="4 5" key="1">
    <citation type="submission" date="2017-04" db="EMBL/GenBank/DDBJ databases">
        <authorList>
            <person name="Afonso C.L."/>
            <person name="Miller P.J."/>
            <person name="Scott M.A."/>
            <person name="Spackman E."/>
            <person name="Goraichik I."/>
            <person name="Dimitrov K.M."/>
            <person name="Suarez D.L."/>
            <person name="Swayne D.E."/>
        </authorList>
    </citation>
    <scope>NUCLEOTIDE SEQUENCE [LARGE SCALE GENOMIC DNA]</scope>
    <source>
        <strain evidence="4 5">CGMCC 1.12644</strain>
    </source>
</reference>
<dbReference type="CDD" id="cd06223">
    <property type="entry name" value="PRTases_typeI"/>
    <property type="match status" value="1"/>
</dbReference>
<keyword evidence="5" id="KW-1185">Reference proteome</keyword>
<dbReference type="Pfam" id="PF18912">
    <property type="entry name" value="DZR_2"/>
    <property type="match status" value="1"/>
</dbReference>
<gene>
    <name evidence="4" type="ORF">SAMN06295998_102455</name>
</gene>
<evidence type="ECO:0000256" key="1">
    <source>
        <dbReference type="ARBA" id="ARBA00008007"/>
    </source>
</evidence>
<dbReference type="InterPro" id="IPR029057">
    <property type="entry name" value="PRTase-like"/>
</dbReference>
<dbReference type="Pfam" id="PF00156">
    <property type="entry name" value="Pribosyltran"/>
    <property type="match status" value="1"/>
</dbReference>
<dbReference type="Proteomes" id="UP000192330">
    <property type="component" value="Unassembled WGS sequence"/>
</dbReference>
<dbReference type="STRING" id="1387277.SAMN06295998_102455"/>